<evidence type="ECO:0000313" key="2">
    <source>
        <dbReference type="Proteomes" id="UP000177955"/>
    </source>
</evidence>
<accession>A0A1F4W008</accession>
<dbReference type="InterPro" id="IPR025683">
    <property type="entry name" value="Protein_beta"/>
</dbReference>
<organism evidence="1 2">
    <name type="scientific">candidate division WWE3 bacterium RIFOXYB1_FULL_42_27</name>
    <dbReference type="NCBI Taxonomy" id="1802638"/>
    <lineage>
        <taxon>Bacteria</taxon>
        <taxon>Katanobacteria</taxon>
    </lineage>
</organism>
<sequence length="350" mass="39899">MFMHKHYIPVLRWRAAEKTALQKMGSKQKNLITPFIEVFMPQATVTKTPETRLEEQNSNFAGQLSEVWGKEAFFLDTHLLPQEYQTATTEYLLRSCVNSQLKVIPVLNFDSTEKLRQLAVNTTTNPSDEVCLRIFLKDLQNEDINQKIHDFLNSLNLLPTQIHFMVDLKYLDADEVPVYELINNLDIVTTCKTFFVAGGSFPKDLSEGFILGENHVIRKEWNLWQTLIAKLTKRKPSYSDYTTQHPIFYEPRTVSNFSASIRYTLEKDWLVMRGQGVLTPNSAGYRGFLANAQLISGSEVFKGPDFSYGDQFLQEKGSDLNSKPGNASNWVCVGISHHLAQVAHQVSNLP</sequence>
<evidence type="ECO:0000313" key="1">
    <source>
        <dbReference type="EMBL" id="OGC62752.1"/>
    </source>
</evidence>
<name>A0A1F4W008_UNCKA</name>
<comment type="caution">
    <text evidence="1">The sequence shown here is derived from an EMBL/GenBank/DDBJ whole genome shotgun (WGS) entry which is preliminary data.</text>
</comment>
<dbReference type="EMBL" id="MEVV01000019">
    <property type="protein sequence ID" value="OGC62752.1"/>
    <property type="molecule type" value="Genomic_DNA"/>
</dbReference>
<dbReference type="Proteomes" id="UP000177955">
    <property type="component" value="Unassembled WGS sequence"/>
</dbReference>
<evidence type="ECO:0008006" key="3">
    <source>
        <dbReference type="Google" id="ProtNLM"/>
    </source>
</evidence>
<reference evidence="1 2" key="1">
    <citation type="journal article" date="2016" name="Nat. Commun.">
        <title>Thousands of microbial genomes shed light on interconnected biogeochemical processes in an aquifer system.</title>
        <authorList>
            <person name="Anantharaman K."/>
            <person name="Brown C.T."/>
            <person name="Hug L.A."/>
            <person name="Sharon I."/>
            <person name="Castelle C.J."/>
            <person name="Probst A.J."/>
            <person name="Thomas B.C."/>
            <person name="Singh A."/>
            <person name="Wilkins M.J."/>
            <person name="Karaoz U."/>
            <person name="Brodie E.L."/>
            <person name="Williams K.H."/>
            <person name="Hubbard S.S."/>
            <person name="Banfield J.F."/>
        </authorList>
    </citation>
    <scope>NUCLEOTIDE SEQUENCE [LARGE SCALE GENOMIC DNA]</scope>
</reference>
<protein>
    <recommendedName>
        <fullName evidence="3">T4 beta protein</fullName>
    </recommendedName>
</protein>
<gene>
    <name evidence="1" type="ORF">A2399_01915</name>
</gene>
<proteinExistence type="predicted"/>
<dbReference type="AlphaFoldDB" id="A0A1F4W008"/>
<dbReference type="Pfam" id="PF14350">
    <property type="entry name" value="Beta_protein"/>
    <property type="match status" value="1"/>
</dbReference>